<dbReference type="EMBL" id="FNCN01000018">
    <property type="protein sequence ID" value="SDH56785.1"/>
    <property type="molecule type" value="Genomic_DNA"/>
</dbReference>
<dbReference type="AlphaFoldDB" id="A0A1G8DGE2"/>
<dbReference type="OrthoDB" id="3429068at2"/>
<proteinExistence type="predicted"/>
<evidence type="ECO:0008006" key="3">
    <source>
        <dbReference type="Google" id="ProtNLM"/>
    </source>
</evidence>
<name>A0A1G8DGE2_9ACTN</name>
<protein>
    <recommendedName>
        <fullName evidence="3">Integral membrane protein</fullName>
    </recommendedName>
</protein>
<evidence type="ECO:0000313" key="2">
    <source>
        <dbReference type="Proteomes" id="UP000198923"/>
    </source>
</evidence>
<dbReference type="RefSeq" id="WP_093171819.1">
    <property type="nucleotide sequence ID" value="NZ_FNCN01000018.1"/>
</dbReference>
<sequence>MELLLLSAHVVAGIVFIGGSAVAASLFPRYVPVAAVVPAAVPDGPGAAPPETPEATGGRDRAVAVAMHRITRGYSALGLIVPATGIVLAVVQGRTGEIWIILALVLTAVAGALLALEIYPRQRVALAEPGDRDRLRPLHMLVGVYNVLWAVVVVLMIVRPGSAG</sequence>
<reference evidence="1 2" key="1">
    <citation type="submission" date="2016-10" db="EMBL/GenBank/DDBJ databases">
        <authorList>
            <person name="de Groot N.N."/>
        </authorList>
    </citation>
    <scope>NUCLEOTIDE SEQUENCE [LARGE SCALE GENOMIC DNA]</scope>
    <source>
        <strain evidence="1 2">CPCC 201354</strain>
    </source>
</reference>
<accession>A0A1G8DGE2</accession>
<evidence type="ECO:0000313" key="1">
    <source>
        <dbReference type="EMBL" id="SDH56785.1"/>
    </source>
</evidence>
<organism evidence="1 2">
    <name type="scientific">Sinosporangium album</name>
    <dbReference type="NCBI Taxonomy" id="504805"/>
    <lineage>
        <taxon>Bacteria</taxon>
        <taxon>Bacillati</taxon>
        <taxon>Actinomycetota</taxon>
        <taxon>Actinomycetes</taxon>
        <taxon>Streptosporangiales</taxon>
        <taxon>Streptosporangiaceae</taxon>
        <taxon>Sinosporangium</taxon>
    </lineage>
</organism>
<dbReference type="Proteomes" id="UP000198923">
    <property type="component" value="Unassembled WGS sequence"/>
</dbReference>
<gene>
    <name evidence="1" type="ORF">SAMN05421505_11843</name>
</gene>
<keyword evidence="2" id="KW-1185">Reference proteome</keyword>
<dbReference type="STRING" id="504805.SAMN05421505_11843"/>